<comment type="similarity">
    <text evidence="5 15">Belongs to the cytochrome P450 family.</text>
</comment>
<evidence type="ECO:0000256" key="7">
    <source>
        <dbReference type="ARBA" id="ARBA00022723"/>
    </source>
</evidence>
<dbReference type="PANTHER" id="PTHR24292">
    <property type="entry name" value="CYTOCHROME P450"/>
    <property type="match status" value="1"/>
</dbReference>
<dbReference type="HOGENOM" id="CLU_001570_5_2_1"/>
<dbReference type="CDD" id="cd11056">
    <property type="entry name" value="CYP6-like"/>
    <property type="match status" value="1"/>
</dbReference>
<dbReference type="eggNOG" id="KOG0158">
    <property type="taxonomic scope" value="Eukaryota"/>
</dbReference>
<accession>B4J6U1</accession>
<dbReference type="InterPro" id="IPR036396">
    <property type="entry name" value="Cyt_P450_sf"/>
</dbReference>
<dbReference type="PANTHER" id="PTHR24292:SF54">
    <property type="entry name" value="CYP9F3-RELATED"/>
    <property type="match status" value="1"/>
</dbReference>
<dbReference type="GO" id="GO:0004497">
    <property type="term" value="F:monooxygenase activity"/>
    <property type="evidence" value="ECO:0007669"/>
    <property type="project" value="UniProtKB-KW"/>
</dbReference>
<dbReference type="PhylomeDB" id="B4J6U1"/>
<dbReference type="GO" id="GO:0005789">
    <property type="term" value="C:endoplasmic reticulum membrane"/>
    <property type="evidence" value="ECO:0007669"/>
    <property type="project" value="UniProtKB-SubCell"/>
</dbReference>
<dbReference type="PROSITE" id="PS00086">
    <property type="entry name" value="CYTOCHROME_P450"/>
    <property type="match status" value="1"/>
</dbReference>
<dbReference type="SMR" id="B4J6U1"/>
<keyword evidence="10 15" id="KW-0560">Oxidoreductase</keyword>
<dbReference type="EMBL" id="CH916367">
    <property type="protein sequence ID" value="EDW02022.1"/>
    <property type="molecule type" value="Genomic_DNA"/>
</dbReference>
<dbReference type="OMA" id="RRKDNEF"/>
<dbReference type="Proteomes" id="UP000001070">
    <property type="component" value="Unassembled WGS sequence"/>
</dbReference>
<reference evidence="16 17" key="1">
    <citation type="journal article" date="2007" name="Nature">
        <title>Evolution of genes and genomes on the Drosophila phylogeny.</title>
        <authorList>
            <consortium name="Drosophila 12 Genomes Consortium"/>
            <person name="Clark A.G."/>
            <person name="Eisen M.B."/>
            <person name="Smith D.R."/>
            <person name="Bergman C.M."/>
            <person name="Oliver B."/>
            <person name="Markow T.A."/>
            <person name="Kaufman T.C."/>
            <person name="Kellis M."/>
            <person name="Gelbart W."/>
            <person name="Iyer V.N."/>
            <person name="Pollard D.A."/>
            <person name="Sackton T.B."/>
            <person name="Larracuente A.M."/>
            <person name="Singh N.D."/>
            <person name="Abad J.P."/>
            <person name="Abt D.N."/>
            <person name="Adryan B."/>
            <person name="Aguade M."/>
            <person name="Akashi H."/>
            <person name="Anderson W.W."/>
            <person name="Aquadro C.F."/>
            <person name="Ardell D.H."/>
            <person name="Arguello R."/>
            <person name="Artieri C.G."/>
            <person name="Barbash D.A."/>
            <person name="Barker D."/>
            <person name="Barsanti P."/>
            <person name="Batterham P."/>
            <person name="Batzoglou S."/>
            <person name="Begun D."/>
            <person name="Bhutkar A."/>
            <person name="Blanco E."/>
            <person name="Bosak S.A."/>
            <person name="Bradley R.K."/>
            <person name="Brand A.D."/>
            <person name="Brent M.R."/>
            <person name="Brooks A.N."/>
            <person name="Brown R.H."/>
            <person name="Butlin R.K."/>
            <person name="Caggese C."/>
            <person name="Calvi B.R."/>
            <person name="Bernardo de Carvalho A."/>
            <person name="Caspi A."/>
            <person name="Castrezana S."/>
            <person name="Celniker S.E."/>
            <person name="Chang J.L."/>
            <person name="Chapple C."/>
            <person name="Chatterji S."/>
            <person name="Chinwalla A."/>
            <person name="Civetta A."/>
            <person name="Clifton S.W."/>
            <person name="Comeron J.M."/>
            <person name="Costello J.C."/>
            <person name="Coyne J.A."/>
            <person name="Daub J."/>
            <person name="David R.G."/>
            <person name="Delcher A.L."/>
            <person name="Delehaunty K."/>
            <person name="Do C.B."/>
            <person name="Ebling H."/>
            <person name="Edwards K."/>
            <person name="Eickbush T."/>
            <person name="Evans J.D."/>
            <person name="Filipski A."/>
            <person name="Findeiss S."/>
            <person name="Freyhult E."/>
            <person name="Fulton L."/>
            <person name="Fulton R."/>
            <person name="Garcia A.C."/>
            <person name="Gardiner A."/>
            <person name="Garfield D.A."/>
            <person name="Garvin B.E."/>
            <person name="Gibson G."/>
            <person name="Gilbert D."/>
            <person name="Gnerre S."/>
            <person name="Godfrey J."/>
            <person name="Good R."/>
            <person name="Gotea V."/>
            <person name="Gravely B."/>
            <person name="Greenberg A.J."/>
            <person name="Griffiths-Jones S."/>
            <person name="Gross S."/>
            <person name="Guigo R."/>
            <person name="Gustafson E.A."/>
            <person name="Haerty W."/>
            <person name="Hahn M.W."/>
            <person name="Halligan D.L."/>
            <person name="Halpern A.L."/>
            <person name="Halter G.M."/>
            <person name="Han M.V."/>
            <person name="Heger A."/>
            <person name="Hillier L."/>
            <person name="Hinrichs A.S."/>
            <person name="Holmes I."/>
            <person name="Hoskins R.A."/>
            <person name="Hubisz M.J."/>
            <person name="Hultmark D."/>
            <person name="Huntley M.A."/>
            <person name="Jaffe D.B."/>
            <person name="Jagadeeshan S."/>
            <person name="Jeck W.R."/>
            <person name="Johnson J."/>
            <person name="Jones C.D."/>
            <person name="Jordan W.C."/>
            <person name="Karpen G.H."/>
            <person name="Kataoka E."/>
            <person name="Keightley P.D."/>
            <person name="Kheradpour P."/>
            <person name="Kirkness E.F."/>
            <person name="Koerich L.B."/>
            <person name="Kristiansen K."/>
            <person name="Kudrna D."/>
            <person name="Kulathinal R.J."/>
            <person name="Kumar S."/>
            <person name="Kwok R."/>
            <person name="Lander E."/>
            <person name="Langley C.H."/>
            <person name="Lapoint R."/>
            <person name="Lazzaro B.P."/>
            <person name="Lee S.J."/>
            <person name="Levesque L."/>
            <person name="Li R."/>
            <person name="Lin C.F."/>
            <person name="Lin M.F."/>
            <person name="Lindblad-Toh K."/>
            <person name="Llopart A."/>
            <person name="Long M."/>
            <person name="Low L."/>
            <person name="Lozovsky E."/>
            <person name="Lu J."/>
            <person name="Luo M."/>
            <person name="Machado C.A."/>
            <person name="Makalowski W."/>
            <person name="Marzo M."/>
            <person name="Matsuda M."/>
            <person name="Matzkin L."/>
            <person name="McAllister B."/>
            <person name="McBride C.S."/>
            <person name="McKernan B."/>
            <person name="McKernan K."/>
            <person name="Mendez-Lago M."/>
            <person name="Minx P."/>
            <person name="Mollenhauer M.U."/>
            <person name="Montooth K."/>
            <person name="Mount S.M."/>
            <person name="Mu X."/>
            <person name="Myers E."/>
            <person name="Negre B."/>
            <person name="Newfeld S."/>
            <person name="Nielsen R."/>
            <person name="Noor M.A."/>
            <person name="O'Grady P."/>
            <person name="Pachter L."/>
            <person name="Papaceit M."/>
            <person name="Parisi M.J."/>
            <person name="Parisi M."/>
            <person name="Parts L."/>
            <person name="Pedersen J.S."/>
            <person name="Pesole G."/>
            <person name="Phillippy A.M."/>
            <person name="Ponting C.P."/>
            <person name="Pop M."/>
            <person name="Porcelli D."/>
            <person name="Powell J.R."/>
            <person name="Prohaska S."/>
            <person name="Pruitt K."/>
            <person name="Puig M."/>
            <person name="Quesneville H."/>
            <person name="Ram K.R."/>
            <person name="Rand D."/>
            <person name="Rasmussen M.D."/>
            <person name="Reed L.K."/>
            <person name="Reenan R."/>
            <person name="Reily A."/>
            <person name="Remington K.A."/>
            <person name="Rieger T.T."/>
            <person name="Ritchie M.G."/>
            <person name="Robin C."/>
            <person name="Rogers Y.H."/>
            <person name="Rohde C."/>
            <person name="Rozas J."/>
            <person name="Rubenfield M.J."/>
            <person name="Ruiz A."/>
            <person name="Russo S."/>
            <person name="Salzberg S.L."/>
            <person name="Sanchez-Gracia A."/>
            <person name="Saranga D.J."/>
            <person name="Sato H."/>
            <person name="Schaeffer S.W."/>
            <person name="Schatz M.C."/>
            <person name="Schlenke T."/>
            <person name="Schwartz R."/>
            <person name="Segarra C."/>
            <person name="Singh R.S."/>
            <person name="Sirot L."/>
            <person name="Sirota M."/>
            <person name="Sisneros N.B."/>
            <person name="Smith C.D."/>
            <person name="Smith T.F."/>
            <person name="Spieth J."/>
            <person name="Stage D.E."/>
            <person name="Stark A."/>
            <person name="Stephan W."/>
            <person name="Strausberg R.L."/>
            <person name="Strempel S."/>
            <person name="Sturgill D."/>
            <person name="Sutton G."/>
            <person name="Sutton G.G."/>
            <person name="Tao W."/>
            <person name="Teichmann S."/>
            <person name="Tobari Y.N."/>
            <person name="Tomimura Y."/>
            <person name="Tsolas J.M."/>
            <person name="Valente V.L."/>
            <person name="Venter E."/>
            <person name="Venter J.C."/>
            <person name="Vicario S."/>
            <person name="Vieira F.G."/>
            <person name="Vilella A.J."/>
            <person name="Villasante A."/>
            <person name="Walenz B."/>
            <person name="Wang J."/>
            <person name="Wasserman M."/>
            <person name="Watts T."/>
            <person name="Wilson D."/>
            <person name="Wilson R.K."/>
            <person name="Wing R.A."/>
            <person name="Wolfner M.F."/>
            <person name="Wong A."/>
            <person name="Wong G.K."/>
            <person name="Wu C.I."/>
            <person name="Wu G."/>
            <person name="Yamamoto D."/>
            <person name="Yang H.P."/>
            <person name="Yang S.P."/>
            <person name="Yorke J.A."/>
            <person name="Yoshida K."/>
            <person name="Zdobnov E."/>
            <person name="Zhang P."/>
            <person name="Zhang Y."/>
            <person name="Zimin A.V."/>
            <person name="Baldwin J."/>
            <person name="Abdouelleil A."/>
            <person name="Abdulkadir J."/>
            <person name="Abebe A."/>
            <person name="Abera B."/>
            <person name="Abreu J."/>
            <person name="Acer S.C."/>
            <person name="Aftuck L."/>
            <person name="Alexander A."/>
            <person name="An P."/>
            <person name="Anderson E."/>
            <person name="Anderson S."/>
            <person name="Arachi H."/>
            <person name="Azer M."/>
            <person name="Bachantsang P."/>
            <person name="Barry A."/>
            <person name="Bayul T."/>
            <person name="Berlin A."/>
            <person name="Bessette D."/>
            <person name="Bloom T."/>
            <person name="Blye J."/>
            <person name="Boguslavskiy L."/>
            <person name="Bonnet C."/>
            <person name="Boukhgalter B."/>
            <person name="Bourzgui I."/>
            <person name="Brown A."/>
            <person name="Cahill P."/>
            <person name="Channer S."/>
            <person name="Cheshatsang Y."/>
            <person name="Chuda L."/>
            <person name="Citroen M."/>
            <person name="Collymore A."/>
            <person name="Cooke P."/>
            <person name="Costello M."/>
            <person name="D'Aco K."/>
            <person name="Daza R."/>
            <person name="De Haan G."/>
            <person name="DeGray S."/>
            <person name="DeMaso C."/>
            <person name="Dhargay N."/>
            <person name="Dooley K."/>
            <person name="Dooley E."/>
            <person name="Doricent M."/>
            <person name="Dorje P."/>
            <person name="Dorjee K."/>
            <person name="Dupes A."/>
            <person name="Elong R."/>
            <person name="Falk J."/>
            <person name="Farina A."/>
            <person name="Faro S."/>
            <person name="Ferguson D."/>
            <person name="Fisher S."/>
            <person name="Foley C.D."/>
            <person name="Franke A."/>
            <person name="Friedrich D."/>
            <person name="Gadbois L."/>
            <person name="Gearin G."/>
            <person name="Gearin C.R."/>
            <person name="Giannoukos G."/>
            <person name="Goode T."/>
            <person name="Graham J."/>
            <person name="Grandbois E."/>
            <person name="Grewal S."/>
            <person name="Gyaltsen K."/>
            <person name="Hafez N."/>
            <person name="Hagos B."/>
            <person name="Hall J."/>
            <person name="Henson C."/>
            <person name="Hollinger A."/>
            <person name="Honan T."/>
            <person name="Huard M.D."/>
            <person name="Hughes L."/>
            <person name="Hurhula B."/>
            <person name="Husby M.E."/>
            <person name="Kamat A."/>
            <person name="Kanga B."/>
            <person name="Kashin S."/>
            <person name="Khazanovich D."/>
            <person name="Kisner P."/>
            <person name="Lance K."/>
            <person name="Lara M."/>
            <person name="Lee W."/>
            <person name="Lennon N."/>
            <person name="Letendre F."/>
            <person name="LeVine R."/>
            <person name="Lipovsky A."/>
            <person name="Liu X."/>
            <person name="Liu J."/>
            <person name="Liu S."/>
            <person name="Lokyitsang T."/>
            <person name="Lokyitsang Y."/>
            <person name="Lubonja R."/>
            <person name="Lui A."/>
            <person name="MacDonald P."/>
            <person name="Magnisalis V."/>
            <person name="Maru K."/>
            <person name="Matthews C."/>
            <person name="McCusker W."/>
            <person name="McDonough S."/>
            <person name="Mehta T."/>
            <person name="Meldrim J."/>
            <person name="Meneus L."/>
            <person name="Mihai O."/>
            <person name="Mihalev A."/>
            <person name="Mihova T."/>
            <person name="Mittelman R."/>
            <person name="Mlenga V."/>
            <person name="Montmayeur A."/>
            <person name="Mulrain L."/>
            <person name="Navidi A."/>
            <person name="Naylor J."/>
            <person name="Negash T."/>
            <person name="Nguyen T."/>
            <person name="Nguyen N."/>
            <person name="Nicol R."/>
            <person name="Norbu C."/>
            <person name="Norbu N."/>
            <person name="Novod N."/>
            <person name="O'Neill B."/>
            <person name="Osman S."/>
            <person name="Markiewicz E."/>
            <person name="Oyono O.L."/>
            <person name="Patti C."/>
            <person name="Phunkhang P."/>
            <person name="Pierre F."/>
            <person name="Priest M."/>
            <person name="Raghuraman S."/>
            <person name="Rege F."/>
            <person name="Reyes R."/>
            <person name="Rise C."/>
            <person name="Rogov P."/>
            <person name="Ross K."/>
            <person name="Ryan E."/>
            <person name="Settipalli S."/>
            <person name="Shea T."/>
            <person name="Sherpa N."/>
            <person name="Shi L."/>
            <person name="Shih D."/>
            <person name="Sparrow T."/>
            <person name="Spaulding J."/>
            <person name="Stalker J."/>
            <person name="Stange-Thomann N."/>
            <person name="Stavropoulos S."/>
            <person name="Stone C."/>
            <person name="Strader C."/>
            <person name="Tesfaye S."/>
            <person name="Thomson T."/>
            <person name="Thoulutsang Y."/>
            <person name="Thoulutsang D."/>
            <person name="Topham K."/>
            <person name="Topping I."/>
            <person name="Tsamla T."/>
            <person name="Vassiliev H."/>
            <person name="Vo A."/>
            <person name="Wangchuk T."/>
            <person name="Wangdi T."/>
            <person name="Weiand M."/>
            <person name="Wilkinson J."/>
            <person name="Wilson A."/>
            <person name="Yadav S."/>
            <person name="Young G."/>
            <person name="Yu Q."/>
            <person name="Zembek L."/>
            <person name="Zhong D."/>
            <person name="Zimmer A."/>
            <person name="Zwirko Z."/>
            <person name="Jaffe D.B."/>
            <person name="Alvarez P."/>
            <person name="Brockman W."/>
            <person name="Butler J."/>
            <person name="Chin C."/>
            <person name="Gnerre S."/>
            <person name="Grabherr M."/>
            <person name="Kleber M."/>
            <person name="Mauceli E."/>
            <person name="MacCallum I."/>
        </authorList>
    </citation>
    <scope>NUCLEOTIDE SEQUENCE [LARGE SCALE GENOMIC DNA]</scope>
    <source>
        <strain evidence="17">Tucson 15287-2541.00</strain>
    </source>
</reference>
<evidence type="ECO:0000256" key="13">
    <source>
        <dbReference type="ARBA" id="ARBA00023136"/>
    </source>
</evidence>
<dbReference type="InterPro" id="IPR001128">
    <property type="entry name" value="Cyt_P450"/>
</dbReference>
<dbReference type="GO" id="GO:0020037">
    <property type="term" value="F:heme binding"/>
    <property type="evidence" value="ECO:0007669"/>
    <property type="project" value="InterPro"/>
</dbReference>
<evidence type="ECO:0000256" key="4">
    <source>
        <dbReference type="ARBA" id="ARBA00004406"/>
    </source>
</evidence>
<evidence type="ECO:0000256" key="2">
    <source>
        <dbReference type="ARBA" id="ARBA00003690"/>
    </source>
</evidence>
<keyword evidence="12 15" id="KW-0503">Monooxygenase</keyword>
<keyword evidence="13" id="KW-0472">Membrane</keyword>
<evidence type="ECO:0000256" key="12">
    <source>
        <dbReference type="ARBA" id="ARBA00023033"/>
    </source>
</evidence>
<dbReference type="PRINTS" id="PR00463">
    <property type="entry name" value="EP450I"/>
</dbReference>
<evidence type="ECO:0000256" key="10">
    <source>
        <dbReference type="ARBA" id="ARBA00023002"/>
    </source>
</evidence>
<dbReference type="SUPFAM" id="SSF48264">
    <property type="entry name" value="Cytochrome P450"/>
    <property type="match status" value="1"/>
</dbReference>
<dbReference type="FunFam" id="1.10.630.10:FF:000042">
    <property type="entry name" value="Cytochrome P450"/>
    <property type="match status" value="1"/>
</dbReference>
<dbReference type="InterPro" id="IPR002401">
    <property type="entry name" value="Cyt_P450_E_grp-I"/>
</dbReference>
<dbReference type="STRING" id="7222.B4J6U1"/>
<dbReference type="InParanoid" id="B4J6U1"/>
<dbReference type="OrthoDB" id="2789670at2759"/>
<comment type="subcellular location">
    <subcellularLocation>
        <location evidence="4">Endoplasmic reticulum membrane</location>
        <topology evidence="4">Peripheral membrane protein</topology>
    </subcellularLocation>
    <subcellularLocation>
        <location evidence="3">Microsome membrane</location>
        <topology evidence="3">Peripheral membrane protein</topology>
    </subcellularLocation>
</comment>
<evidence type="ECO:0000313" key="17">
    <source>
        <dbReference type="Proteomes" id="UP000001070"/>
    </source>
</evidence>
<name>B4J6U1_DROGR</name>
<dbReference type="InterPro" id="IPR017972">
    <property type="entry name" value="Cyt_P450_CS"/>
</dbReference>
<evidence type="ECO:0000313" key="16">
    <source>
        <dbReference type="EMBL" id="EDW02022.1"/>
    </source>
</evidence>
<evidence type="ECO:0000256" key="9">
    <source>
        <dbReference type="ARBA" id="ARBA00022848"/>
    </source>
</evidence>
<gene>
    <name evidence="16" type="primary">Dgri\GH20130</name>
    <name evidence="16" type="ORF">Dgri_GH20130</name>
</gene>
<dbReference type="Gene3D" id="1.10.630.10">
    <property type="entry name" value="Cytochrome P450"/>
    <property type="match status" value="1"/>
</dbReference>
<evidence type="ECO:0000256" key="11">
    <source>
        <dbReference type="ARBA" id="ARBA00023004"/>
    </source>
</evidence>
<keyword evidence="9" id="KW-0492">Microsome</keyword>
<dbReference type="Pfam" id="PF00067">
    <property type="entry name" value="p450"/>
    <property type="match status" value="1"/>
</dbReference>
<proteinExistence type="inferred from homology"/>
<dbReference type="GO" id="GO:0005506">
    <property type="term" value="F:iron ion binding"/>
    <property type="evidence" value="ECO:0007669"/>
    <property type="project" value="InterPro"/>
</dbReference>
<dbReference type="GO" id="GO:0016705">
    <property type="term" value="F:oxidoreductase activity, acting on paired donors, with incorporation or reduction of molecular oxygen"/>
    <property type="evidence" value="ECO:0007669"/>
    <property type="project" value="InterPro"/>
</dbReference>
<protein>
    <submittedName>
        <fullName evidence="16">GH20130</fullName>
    </submittedName>
</protein>
<keyword evidence="7 14" id="KW-0479">Metal-binding</keyword>
<comment type="function">
    <text evidence="2">May be involved in the metabolism of insect hormones and in the breakdown of synthetic insecticides.</text>
</comment>
<keyword evidence="11 14" id="KW-0408">Iron</keyword>
<dbReference type="InterPro" id="IPR050476">
    <property type="entry name" value="Insect_CytP450_Detox"/>
</dbReference>
<evidence type="ECO:0000256" key="3">
    <source>
        <dbReference type="ARBA" id="ARBA00004174"/>
    </source>
</evidence>
<keyword evidence="6 14" id="KW-0349">Heme</keyword>
<organism evidence="17">
    <name type="scientific">Drosophila grimshawi</name>
    <name type="common">Hawaiian fruit fly</name>
    <name type="synonym">Idiomyia grimshawi</name>
    <dbReference type="NCBI Taxonomy" id="7222"/>
    <lineage>
        <taxon>Eukaryota</taxon>
        <taxon>Metazoa</taxon>
        <taxon>Ecdysozoa</taxon>
        <taxon>Arthropoda</taxon>
        <taxon>Hexapoda</taxon>
        <taxon>Insecta</taxon>
        <taxon>Pterygota</taxon>
        <taxon>Neoptera</taxon>
        <taxon>Endopterygota</taxon>
        <taxon>Diptera</taxon>
        <taxon>Brachycera</taxon>
        <taxon>Muscomorpha</taxon>
        <taxon>Ephydroidea</taxon>
        <taxon>Drosophilidae</taxon>
        <taxon>Drosophila</taxon>
        <taxon>Hawaiian Drosophila</taxon>
    </lineage>
</organism>
<dbReference type="KEGG" id="dgr:6560888"/>
<evidence type="ECO:0000256" key="6">
    <source>
        <dbReference type="ARBA" id="ARBA00022617"/>
    </source>
</evidence>
<sequence length="514" mass="59996">MLLIVVTLVVILLGLLYKWSTSTYHKFEERGVPHEKPRPLLGNVRFGELMGSVSHLRRQLEEHVQFPKAKVYGMYFLRDPVFVVRDLELIRNIGVKEFDHFMNHHASDKFETIFSKSLVQLKNREWRAMRNILSPTFTGIKMRSMYELINACCEVSVEYIEKQLKQEGGNSIDLEMKEYCTRFTNDVIASAAFGIKINSFEEKDNRFYKIGQIMTNINFKAIVKSLLFTFLPWLMKILRVTLLDEKNIDFFRNLVSNAVNYRVEHKIIRPDMIQLLMEAQRKTNEAESGKKFTDDDFLAQCLLFFFAGFDTVSTCLCFLTYELCMNPEVQAQLYEEILSAEERLNGKPLDYDTLMHMKYLDMVVSESLRKWPPVTRTDRACNADIDLRDENDEIVVSLKKNDQIFIPILALHYDPEHFAEPEKFIPERFSDENKNDIKPSSYLPFGIGPRSCIGNRMALMEVKSLVYHLLTKFQLTPAEKTSKDMMGDILGFQMVPKNKFWVKYVPRQTDVKSS</sequence>
<keyword evidence="8" id="KW-0256">Endoplasmic reticulum</keyword>
<keyword evidence="17" id="KW-1185">Reference proteome</keyword>
<evidence type="ECO:0000256" key="8">
    <source>
        <dbReference type="ARBA" id="ARBA00022824"/>
    </source>
</evidence>
<dbReference type="AlphaFoldDB" id="B4J6U1"/>
<dbReference type="PRINTS" id="PR00385">
    <property type="entry name" value="P450"/>
</dbReference>
<evidence type="ECO:0000256" key="15">
    <source>
        <dbReference type="RuleBase" id="RU000461"/>
    </source>
</evidence>
<evidence type="ECO:0000256" key="14">
    <source>
        <dbReference type="PIRSR" id="PIRSR602401-1"/>
    </source>
</evidence>
<feature type="binding site" description="axial binding residue" evidence="14">
    <location>
        <position position="452"/>
    </location>
    <ligand>
        <name>heme</name>
        <dbReference type="ChEBI" id="CHEBI:30413"/>
    </ligand>
    <ligandPart>
        <name>Fe</name>
        <dbReference type="ChEBI" id="CHEBI:18248"/>
    </ligandPart>
</feature>
<evidence type="ECO:0000256" key="5">
    <source>
        <dbReference type="ARBA" id="ARBA00010617"/>
    </source>
</evidence>
<comment type="cofactor">
    <cofactor evidence="1 14">
        <name>heme</name>
        <dbReference type="ChEBI" id="CHEBI:30413"/>
    </cofactor>
</comment>
<evidence type="ECO:0000256" key="1">
    <source>
        <dbReference type="ARBA" id="ARBA00001971"/>
    </source>
</evidence>
<dbReference type="FunCoup" id="B4J6U1">
    <property type="interactions" value="23"/>
</dbReference>